<accession>A0A545TN12</accession>
<feature type="transmembrane region" description="Helical" evidence="8">
    <location>
        <begin position="183"/>
        <end position="203"/>
    </location>
</feature>
<dbReference type="OrthoDB" id="9809918at2"/>
<dbReference type="Proteomes" id="UP000315252">
    <property type="component" value="Unassembled WGS sequence"/>
</dbReference>
<dbReference type="EMBL" id="VHSH01000006">
    <property type="protein sequence ID" value="TQV78617.1"/>
    <property type="molecule type" value="Genomic_DNA"/>
</dbReference>
<dbReference type="Pfam" id="PF05977">
    <property type="entry name" value="MFS_3"/>
    <property type="match status" value="1"/>
</dbReference>
<feature type="transmembrane region" description="Helical" evidence="8">
    <location>
        <begin position="59"/>
        <end position="79"/>
    </location>
</feature>
<dbReference type="PANTHER" id="PTHR23513">
    <property type="entry name" value="INTEGRAL MEMBRANE EFFLUX PROTEIN-RELATED"/>
    <property type="match status" value="1"/>
</dbReference>
<dbReference type="InterPro" id="IPR010290">
    <property type="entry name" value="TM_effector"/>
</dbReference>
<evidence type="ECO:0000256" key="1">
    <source>
        <dbReference type="ARBA" id="ARBA00004651"/>
    </source>
</evidence>
<evidence type="ECO:0000256" key="8">
    <source>
        <dbReference type="SAM" id="Phobius"/>
    </source>
</evidence>
<feature type="transmembrane region" description="Helical" evidence="8">
    <location>
        <begin position="21"/>
        <end position="39"/>
    </location>
</feature>
<evidence type="ECO:0000313" key="11">
    <source>
        <dbReference type="Proteomes" id="UP000315252"/>
    </source>
</evidence>
<sequence>MVTGTNQAEKPRDQVSSWAPFAQLSFLVLWTATVVSNIGTWMHDVASGWLMTSLSPSPLMVALVQAATTAPMFLFALPAGALADLVDRRRLLISVMLLLSLSTLALGLLVLFGLINAWVLLIFTFLSGAGAAFVAPAWQAIVPQLVPRSQLQPAVALNSVGINVSRAIGPALAGVIIASAGIAWPYLINAFSFLIVIAALMWWRPPPREETHLPAERFWSAVRAGLRYARASTPLRATLIRAVAFFLFASAYWALLPLIARQELQGGPELYGVMLGAVGIGAVCGALLLPKLKTHLNADQLVACGTVGTALVLVIFAFLRRPDAVVAASLIAGASWVTVLSSLNVSAQTSLPNWVRARGLSIFITVFFGAMTLGSMIWGQTASMIGVPMTLLIAAGCAVLGAVISWPAKLQQGADFDFSSSSHWPAPLVAEDPEPDRGPVMVTVEYRINPERTAAFVEAMQSLKAERRRDGAYAWGLFEDVAVPGRYLEYFTEESWLTHLHHHARVTQSDRHIQDAVRVFHLGPGDPQVTHYLAPEPGAATPSNVPQTGGLS</sequence>
<dbReference type="CDD" id="cd06173">
    <property type="entry name" value="MFS_MefA_like"/>
    <property type="match status" value="1"/>
</dbReference>
<evidence type="ECO:0000256" key="7">
    <source>
        <dbReference type="SAM" id="MobiDB-lite"/>
    </source>
</evidence>
<feature type="domain" description="Major facilitator superfamily (MFS) profile" evidence="9">
    <location>
        <begin position="25"/>
        <end position="413"/>
    </location>
</feature>
<evidence type="ECO:0000256" key="5">
    <source>
        <dbReference type="ARBA" id="ARBA00022989"/>
    </source>
</evidence>
<keyword evidence="5 8" id="KW-1133">Transmembrane helix</keyword>
<evidence type="ECO:0000256" key="6">
    <source>
        <dbReference type="ARBA" id="ARBA00023136"/>
    </source>
</evidence>
<name>A0A545TN12_9PROT</name>
<feature type="transmembrane region" description="Helical" evidence="8">
    <location>
        <begin position="91"/>
        <end position="112"/>
    </location>
</feature>
<keyword evidence="3" id="KW-1003">Cell membrane</keyword>
<feature type="transmembrane region" description="Helical" evidence="8">
    <location>
        <begin position="271"/>
        <end position="289"/>
    </location>
</feature>
<proteinExistence type="predicted"/>
<reference evidence="10 11" key="1">
    <citation type="submission" date="2019-06" db="EMBL/GenBank/DDBJ databases">
        <title>Whole genome sequence for Rhodospirillaceae sp. R148.</title>
        <authorList>
            <person name="Wang G."/>
        </authorList>
    </citation>
    <scope>NUCLEOTIDE SEQUENCE [LARGE SCALE GENOMIC DNA]</scope>
    <source>
        <strain evidence="10 11">R148</strain>
    </source>
</reference>
<feature type="transmembrane region" description="Helical" evidence="8">
    <location>
        <begin position="325"/>
        <end position="347"/>
    </location>
</feature>
<dbReference type="PANTHER" id="PTHR23513:SF11">
    <property type="entry name" value="STAPHYLOFERRIN A TRANSPORTER"/>
    <property type="match status" value="1"/>
</dbReference>
<comment type="caution">
    <text evidence="10">The sequence shown here is derived from an EMBL/GenBank/DDBJ whole genome shotgun (WGS) entry which is preliminary data.</text>
</comment>
<keyword evidence="11" id="KW-1185">Reference proteome</keyword>
<feature type="transmembrane region" description="Helical" evidence="8">
    <location>
        <begin position="239"/>
        <end position="259"/>
    </location>
</feature>
<dbReference type="Gene3D" id="1.20.1250.20">
    <property type="entry name" value="MFS general substrate transporter like domains"/>
    <property type="match status" value="1"/>
</dbReference>
<feature type="transmembrane region" description="Helical" evidence="8">
    <location>
        <begin position="385"/>
        <end position="406"/>
    </location>
</feature>
<gene>
    <name evidence="10" type="ORF">FKG95_18885</name>
</gene>
<feature type="compositionally biased region" description="Polar residues" evidence="7">
    <location>
        <begin position="541"/>
        <end position="552"/>
    </location>
</feature>
<protein>
    <submittedName>
        <fullName evidence="10">MFS transporter</fullName>
    </submittedName>
</protein>
<keyword evidence="6 8" id="KW-0472">Membrane</keyword>
<keyword evidence="4 8" id="KW-0812">Transmembrane</keyword>
<dbReference type="PROSITE" id="PS50850">
    <property type="entry name" value="MFS"/>
    <property type="match status" value="1"/>
</dbReference>
<dbReference type="AlphaFoldDB" id="A0A545TN12"/>
<comment type="subcellular location">
    <subcellularLocation>
        <location evidence="1">Cell membrane</location>
        <topology evidence="1">Multi-pass membrane protein</topology>
    </subcellularLocation>
</comment>
<evidence type="ECO:0000256" key="3">
    <source>
        <dbReference type="ARBA" id="ARBA00022475"/>
    </source>
</evidence>
<feature type="region of interest" description="Disordered" evidence="7">
    <location>
        <begin position="528"/>
        <end position="552"/>
    </location>
</feature>
<dbReference type="GO" id="GO:0005886">
    <property type="term" value="C:plasma membrane"/>
    <property type="evidence" value="ECO:0007669"/>
    <property type="project" value="UniProtKB-SubCell"/>
</dbReference>
<evidence type="ECO:0000256" key="2">
    <source>
        <dbReference type="ARBA" id="ARBA00022448"/>
    </source>
</evidence>
<dbReference type="SUPFAM" id="SSF103473">
    <property type="entry name" value="MFS general substrate transporter"/>
    <property type="match status" value="1"/>
</dbReference>
<dbReference type="InterPro" id="IPR036259">
    <property type="entry name" value="MFS_trans_sf"/>
</dbReference>
<dbReference type="GO" id="GO:0022857">
    <property type="term" value="F:transmembrane transporter activity"/>
    <property type="evidence" value="ECO:0007669"/>
    <property type="project" value="InterPro"/>
</dbReference>
<organism evidence="10 11">
    <name type="scientific">Denitrobaculum tricleocarpae</name>
    <dbReference type="NCBI Taxonomy" id="2591009"/>
    <lineage>
        <taxon>Bacteria</taxon>
        <taxon>Pseudomonadati</taxon>
        <taxon>Pseudomonadota</taxon>
        <taxon>Alphaproteobacteria</taxon>
        <taxon>Rhodospirillales</taxon>
        <taxon>Rhodospirillaceae</taxon>
        <taxon>Denitrobaculum</taxon>
    </lineage>
</organism>
<evidence type="ECO:0000259" key="9">
    <source>
        <dbReference type="PROSITE" id="PS50850"/>
    </source>
</evidence>
<feature type="transmembrane region" description="Helical" evidence="8">
    <location>
        <begin position="154"/>
        <end position="177"/>
    </location>
</feature>
<evidence type="ECO:0000256" key="4">
    <source>
        <dbReference type="ARBA" id="ARBA00022692"/>
    </source>
</evidence>
<feature type="transmembrane region" description="Helical" evidence="8">
    <location>
        <begin position="359"/>
        <end position="379"/>
    </location>
</feature>
<keyword evidence="2" id="KW-0813">Transport</keyword>
<evidence type="ECO:0000313" key="10">
    <source>
        <dbReference type="EMBL" id="TQV78617.1"/>
    </source>
</evidence>
<dbReference type="InterPro" id="IPR020846">
    <property type="entry name" value="MFS_dom"/>
</dbReference>
<feature type="transmembrane region" description="Helical" evidence="8">
    <location>
        <begin position="301"/>
        <end position="319"/>
    </location>
</feature>
<feature type="transmembrane region" description="Helical" evidence="8">
    <location>
        <begin position="118"/>
        <end position="142"/>
    </location>
</feature>